<dbReference type="EMBL" id="BMFT01000001">
    <property type="protein sequence ID" value="GGH24985.1"/>
    <property type="molecule type" value="Genomic_DNA"/>
</dbReference>
<sequence>MGYSPFCENNKSESYREIYLESLIRSGEIEKALSRIQEWTAEEIAKSSSFMESMSQLSIICQLRMNVPIMDLILSHIRVAELIHRTVALGLLDLAETLVNKYPDNYHQSELIQSLYKHGYVSTAKEKLTSFHKLLLNEKSCSVLNLNFISAEILHDEGRYSEAAEIFESLVISNPDMARARFGAASCYLLDAIDNLTGRITIYNPSEEDRMRIERYLSDITQSLQIITKSGWHTVWSLEQQRNLPDQVVEQSALLH</sequence>
<organism evidence="1 2">
    <name type="scientific">Paenibacillus segetis</name>
    <dbReference type="NCBI Taxonomy" id="1325360"/>
    <lineage>
        <taxon>Bacteria</taxon>
        <taxon>Bacillati</taxon>
        <taxon>Bacillota</taxon>
        <taxon>Bacilli</taxon>
        <taxon>Bacillales</taxon>
        <taxon>Paenibacillaceae</taxon>
        <taxon>Paenibacillus</taxon>
    </lineage>
</organism>
<dbReference type="Proteomes" id="UP000659344">
    <property type="component" value="Unassembled WGS sequence"/>
</dbReference>
<evidence type="ECO:0008006" key="3">
    <source>
        <dbReference type="Google" id="ProtNLM"/>
    </source>
</evidence>
<gene>
    <name evidence="1" type="ORF">GCM10008013_25000</name>
</gene>
<protein>
    <recommendedName>
        <fullName evidence="3">Tetratricopeptide repeat-containing protein</fullName>
    </recommendedName>
</protein>
<comment type="caution">
    <text evidence="1">The sequence shown here is derived from an EMBL/GenBank/DDBJ whole genome shotgun (WGS) entry which is preliminary data.</text>
</comment>
<accession>A0ABQ1YHB7</accession>
<name>A0ABQ1YHB7_9BACL</name>
<dbReference type="RefSeq" id="WP_229753358.1">
    <property type="nucleotide sequence ID" value="NZ_BMFT01000001.1"/>
</dbReference>
<reference evidence="2" key="1">
    <citation type="journal article" date="2019" name="Int. J. Syst. Evol. Microbiol.">
        <title>The Global Catalogue of Microorganisms (GCM) 10K type strain sequencing project: providing services to taxonomists for standard genome sequencing and annotation.</title>
        <authorList>
            <consortium name="The Broad Institute Genomics Platform"/>
            <consortium name="The Broad Institute Genome Sequencing Center for Infectious Disease"/>
            <person name="Wu L."/>
            <person name="Ma J."/>
        </authorList>
    </citation>
    <scope>NUCLEOTIDE SEQUENCE [LARGE SCALE GENOMIC DNA]</scope>
    <source>
        <strain evidence="2">CGMCC 1.12769</strain>
    </source>
</reference>
<proteinExistence type="predicted"/>
<keyword evidence="2" id="KW-1185">Reference proteome</keyword>
<evidence type="ECO:0000313" key="2">
    <source>
        <dbReference type="Proteomes" id="UP000659344"/>
    </source>
</evidence>
<evidence type="ECO:0000313" key="1">
    <source>
        <dbReference type="EMBL" id="GGH24985.1"/>
    </source>
</evidence>